<name>A0A2A9NU18_9AGAR</name>
<accession>A0A2A9NU18</accession>
<sequence>MNIRALMSEANPDDDEEYPFHWFSRILDTFKRGPTSMELSIHKTYRRLTSTFLLGFRR</sequence>
<dbReference type="Proteomes" id="UP000242287">
    <property type="component" value="Unassembled WGS sequence"/>
</dbReference>
<reference evidence="1 2" key="1">
    <citation type="submission" date="2014-02" db="EMBL/GenBank/DDBJ databases">
        <title>Transposable element dynamics among asymbiotic and ectomycorrhizal Amanita fungi.</title>
        <authorList>
            <consortium name="DOE Joint Genome Institute"/>
            <person name="Hess J."/>
            <person name="Skrede I."/>
            <person name="Wolfe B."/>
            <person name="LaButti K."/>
            <person name="Ohm R.A."/>
            <person name="Grigoriev I.V."/>
            <person name="Pringle A."/>
        </authorList>
    </citation>
    <scope>NUCLEOTIDE SEQUENCE [LARGE SCALE GENOMIC DNA]</scope>
    <source>
        <strain evidence="1 2">SKay4041</strain>
    </source>
</reference>
<dbReference type="EMBL" id="KZ301971">
    <property type="protein sequence ID" value="PFH54039.1"/>
    <property type="molecule type" value="Genomic_DNA"/>
</dbReference>
<evidence type="ECO:0000313" key="2">
    <source>
        <dbReference type="Proteomes" id="UP000242287"/>
    </source>
</evidence>
<dbReference type="AlphaFoldDB" id="A0A2A9NU18"/>
<keyword evidence="2" id="KW-1185">Reference proteome</keyword>
<proteinExistence type="predicted"/>
<organism evidence="1 2">
    <name type="scientific">Amanita thiersii Skay4041</name>
    <dbReference type="NCBI Taxonomy" id="703135"/>
    <lineage>
        <taxon>Eukaryota</taxon>
        <taxon>Fungi</taxon>
        <taxon>Dikarya</taxon>
        <taxon>Basidiomycota</taxon>
        <taxon>Agaricomycotina</taxon>
        <taxon>Agaricomycetes</taxon>
        <taxon>Agaricomycetidae</taxon>
        <taxon>Agaricales</taxon>
        <taxon>Pluteineae</taxon>
        <taxon>Amanitaceae</taxon>
        <taxon>Amanita</taxon>
    </lineage>
</organism>
<gene>
    <name evidence="1" type="ORF">AMATHDRAFT_53827</name>
</gene>
<protein>
    <submittedName>
        <fullName evidence="1">Uncharacterized protein</fullName>
    </submittedName>
</protein>
<evidence type="ECO:0000313" key="1">
    <source>
        <dbReference type="EMBL" id="PFH54039.1"/>
    </source>
</evidence>